<evidence type="ECO:0000256" key="2">
    <source>
        <dbReference type="ARBA" id="ARBA00023015"/>
    </source>
</evidence>
<keyword evidence="4" id="KW-0804">Transcription</keyword>
<keyword evidence="2" id="KW-0805">Transcription regulation</keyword>
<dbReference type="InterPro" id="IPR056192">
    <property type="entry name" value="bHLH_NPAS4"/>
</dbReference>
<dbReference type="PROSITE" id="PS50112">
    <property type="entry name" value="PAS"/>
    <property type="match status" value="2"/>
</dbReference>
<feature type="domain" description="PAS" evidence="7">
    <location>
        <begin position="269"/>
        <end position="297"/>
    </location>
</feature>
<proteinExistence type="predicted"/>
<evidence type="ECO:0000256" key="1">
    <source>
        <dbReference type="ARBA" id="ARBA00004123"/>
    </source>
</evidence>
<reference evidence="8" key="1">
    <citation type="journal article" date="2023" name="Science">
        <title>Genome structures resolve the early diversification of teleost fishes.</title>
        <authorList>
            <person name="Parey E."/>
            <person name="Louis A."/>
            <person name="Montfort J."/>
            <person name="Bouchez O."/>
            <person name="Roques C."/>
            <person name="Iampietro C."/>
            <person name="Lluch J."/>
            <person name="Castinel A."/>
            <person name="Donnadieu C."/>
            <person name="Desvignes T."/>
            <person name="Floi Bucao C."/>
            <person name="Jouanno E."/>
            <person name="Wen M."/>
            <person name="Mejri S."/>
            <person name="Dirks R."/>
            <person name="Jansen H."/>
            <person name="Henkel C."/>
            <person name="Chen W.J."/>
            <person name="Zahm M."/>
            <person name="Cabau C."/>
            <person name="Klopp C."/>
            <person name="Thompson A.W."/>
            <person name="Robinson-Rechavi M."/>
            <person name="Braasch I."/>
            <person name="Lecointre G."/>
            <person name="Bobe J."/>
            <person name="Postlethwait J.H."/>
            <person name="Berthelot C."/>
            <person name="Roest Crollius H."/>
            <person name="Guiguen Y."/>
        </authorList>
    </citation>
    <scope>NUCLEOTIDE SEQUENCE</scope>
    <source>
        <strain evidence="8">WJC10195</strain>
    </source>
</reference>
<dbReference type="PANTHER" id="PTHR23043:SF37">
    <property type="entry name" value="NPAS4 PROTEIN"/>
    <property type="match status" value="1"/>
</dbReference>
<evidence type="ECO:0000256" key="5">
    <source>
        <dbReference type="ARBA" id="ARBA00023242"/>
    </source>
</evidence>
<evidence type="ECO:0000256" key="6">
    <source>
        <dbReference type="SAM" id="MobiDB-lite"/>
    </source>
</evidence>
<dbReference type="GO" id="GO:0000981">
    <property type="term" value="F:DNA-binding transcription factor activity, RNA polymerase II-specific"/>
    <property type="evidence" value="ECO:0007669"/>
    <property type="project" value="TreeGrafter"/>
</dbReference>
<dbReference type="SMART" id="SM00091">
    <property type="entry name" value="PAS"/>
    <property type="match status" value="2"/>
</dbReference>
<dbReference type="InterPro" id="IPR013655">
    <property type="entry name" value="PAS_fold_3"/>
</dbReference>
<dbReference type="GO" id="GO:0000977">
    <property type="term" value="F:RNA polymerase II transcription regulatory region sequence-specific DNA binding"/>
    <property type="evidence" value="ECO:0007669"/>
    <property type="project" value="TreeGrafter"/>
</dbReference>
<dbReference type="SUPFAM" id="SSF55785">
    <property type="entry name" value="PYP-like sensor domain (PAS domain)"/>
    <property type="match status" value="2"/>
</dbReference>
<dbReference type="GO" id="GO:0005634">
    <property type="term" value="C:nucleus"/>
    <property type="evidence" value="ECO:0007669"/>
    <property type="project" value="UniProtKB-SubCell"/>
</dbReference>
<feature type="compositionally biased region" description="Polar residues" evidence="6">
    <location>
        <begin position="379"/>
        <end position="396"/>
    </location>
</feature>
<accession>A0A9Q1FLW7</accession>
<organism evidence="8 9">
    <name type="scientific">Synaphobranchus kaupii</name>
    <name type="common">Kaup's arrowtooth eel</name>
    <dbReference type="NCBI Taxonomy" id="118154"/>
    <lineage>
        <taxon>Eukaryota</taxon>
        <taxon>Metazoa</taxon>
        <taxon>Chordata</taxon>
        <taxon>Craniata</taxon>
        <taxon>Vertebrata</taxon>
        <taxon>Euteleostomi</taxon>
        <taxon>Actinopterygii</taxon>
        <taxon>Neopterygii</taxon>
        <taxon>Teleostei</taxon>
        <taxon>Anguilliformes</taxon>
        <taxon>Synaphobranchidae</taxon>
        <taxon>Synaphobranchus</taxon>
    </lineage>
</organism>
<evidence type="ECO:0000256" key="3">
    <source>
        <dbReference type="ARBA" id="ARBA00023125"/>
    </source>
</evidence>
<evidence type="ECO:0000259" key="7">
    <source>
        <dbReference type="PROSITE" id="PS50112"/>
    </source>
</evidence>
<keyword evidence="5" id="KW-0539">Nucleus</keyword>
<dbReference type="PANTHER" id="PTHR23043">
    <property type="entry name" value="HYPOXIA-INDUCIBLE FACTOR 1 ALPHA"/>
    <property type="match status" value="1"/>
</dbReference>
<evidence type="ECO:0000313" key="8">
    <source>
        <dbReference type="EMBL" id="KAJ8361432.1"/>
    </source>
</evidence>
<feature type="region of interest" description="Disordered" evidence="6">
    <location>
        <begin position="920"/>
        <end position="961"/>
    </location>
</feature>
<dbReference type="CDD" id="cd00130">
    <property type="entry name" value="PAS"/>
    <property type="match status" value="2"/>
</dbReference>
<dbReference type="Pfam" id="PF08447">
    <property type="entry name" value="PAS_3"/>
    <property type="match status" value="1"/>
</dbReference>
<evidence type="ECO:0000256" key="4">
    <source>
        <dbReference type="ARBA" id="ARBA00023163"/>
    </source>
</evidence>
<dbReference type="AlphaFoldDB" id="A0A9Q1FLW7"/>
<keyword evidence="9" id="KW-1185">Reference proteome</keyword>
<dbReference type="Gene3D" id="3.30.450.20">
    <property type="entry name" value="PAS domain"/>
    <property type="match status" value="2"/>
</dbReference>
<protein>
    <recommendedName>
        <fullName evidence="7">PAS domain-containing protein</fullName>
    </recommendedName>
</protein>
<dbReference type="CDD" id="cd19697">
    <property type="entry name" value="bHLH-PAS_NPAS4_PASD10"/>
    <property type="match status" value="1"/>
</dbReference>
<feature type="domain" description="PAS" evidence="7">
    <location>
        <begin position="113"/>
        <end position="180"/>
    </location>
</feature>
<comment type="subcellular location">
    <subcellularLocation>
        <location evidence="1">Nucleus</location>
    </subcellularLocation>
</comment>
<gene>
    <name evidence="8" type="ORF">SKAU_G00179570</name>
</gene>
<dbReference type="InterPro" id="IPR035965">
    <property type="entry name" value="PAS-like_dom_sf"/>
</dbReference>
<evidence type="ECO:0000313" key="9">
    <source>
        <dbReference type="Proteomes" id="UP001152622"/>
    </source>
</evidence>
<feature type="region of interest" description="Disordered" evidence="6">
    <location>
        <begin position="366"/>
        <end position="400"/>
    </location>
</feature>
<name>A0A9Q1FLW7_SYNKA</name>
<keyword evidence="3" id="KW-0238">DNA-binding</keyword>
<dbReference type="Pfam" id="PF23183">
    <property type="entry name" value="bHLH_NPAS4"/>
    <property type="match status" value="1"/>
</dbReference>
<comment type="caution">
    <text evidence="8">The sequence shown here is derived from an EMBL/GenBank/DDBJ whole genome shotgun (WGS) entry which is preliminary data.</text>
</comment>
<dbReference type="InterPro" id="IPR000014">
    <property type="entry name" value="PAS"/>
</dbReference>
<sequence>MLPVLRKTGQREALGVIMFVVSRHDVHQAQSFLQKNQTCLPDAPKMLLHRSTKGASKARRDHINGEIRHMRHLLPIRAEERERMSYLHSMAAICTFIRKSVFYPELQTEGSGSPLPYEHFLQALPGFIVVMTREGKLIYVSENVVDYLGYSMVDVLQGDTFYDMVDNADMEVVRSHLEAASVLATERAFVCRMHASKPFRVRQDASECSLLVRGRFQDTPKSSRSRRDLQRTFIALCTPTVNRLHDSDAPSVLGHFQSVHRPDMTFQRVSDSVLFHLGYPEEELIGQSWYGLLHPDDLSIGEAGHRTLQQGDEGVSMEMVLRLQHKDLSWVWLYVRAARDSGTGRREVSCNNYVISETEATFLRQKATDTPGALRRSPQDLSLSLGSPCPQNQGNGASRRDTCCLREEWAGPREEPWAESWEEPWAKGGVGCANHSSDTISPTLLLRDGPTFPTTPPLSPDSAHSPVLTEGRGSDFCYGYAEDFLAPQRSLYPYVSPSPPLQVVSETAFCPSGLGVASSPESCYGFPACSTDARLVPDFLPGPAPCGTMSDVAFHPEGFGLPAPLQEGAGPFLPTDSSALLTPDPSPTKESHFLYSQEEQAEISILAQQISSLANSFHMYHSQSPAHSLSPTLNPSLKPVLSPALNSTLSPALSLALNPALSPVLSPTHSPALSLALNPVLSPTLSLTAVYSKPSAPASPSQEPLLEPELLEPELILHPEALGAGPWKRSPTLLHTHLHLSPGTDLQTHLHLSPGTELQTHLHLSPGTDLQTHLHLSPGTDLETQLHLSAGTDLQTQLHLSPGTDLETQLHLSPGTDLETQLHLSAGTDLQTQLHLSPGTDLETQLHLSPGTDLQTHLHLSPGTHLQTHLHLSPGTDLETQLHLSAGTDLQTQLHLSPGTDLETQLHLSAGTDLQTHLHLQAGGPGSAGPRGLHHLPVGRAPQPPHNGSLHPDLWASWQQQ</sequence>
<dbReference type="EMBL" id="JAINUF010000005">
    <property type="protein sequence ID" value="KAJ8361432.1"/>
    <property type="molecule type" value="Genomic_DNA"/>
</dbReference>
<dbReference type="OrthoDB" id="9978016at2759"/>
<dbReference type="Proteomes" id="UP001152622">
    <property type="component" value="Chromosome 5"/>
</dbReference>